<evidence type="ECO:0000313" key="2">
    <source>
        <dbReference type="Proteomes" id="UP000595895"/>
    </source>
</evidence>
<dbReference type="KEGG" id="awe:JG540_01085"/>
<reference evidence="1 2" key="1">
    <citation type="submission" date="2020-12" db="EMBL/GenBank/DDBJ databases">
        <authorList>
            <person name="Zhou J."/>
        </authorList>
    </citation>
    <scope>NUCLEOTIDE SEQUENCE [LARGE SCALE GENOMIC DNA]</scope>
    <source>
        <strain evidence="1 2">CCUG 61299</strain>
    </source>
</reference>
<organism evidence="1 2">
    <name type="scientific">Actinomyces weissii</name>
    <dbReference type="NCBI Taxonomy" id="675090"/>
    <lineage>
        <taxon>Bacteria</taxon>
        <taxon>Bacillati</taxon>
        <taxon>Actinomycetota</taxon>
        <taxon>Actinomycetes</taxon>
        <taxon>Actinomycetales</taxon>
        <taxon>Actinomycetaceae</taxon>
        <taxon>Actinomyces</taxon>
    </lineage>
</organism>
<accession>A0A7T7MB46</accession>
<gene>
    <name evidence="1" type="ORF">JG540_01085</name>
</gene>
<dbReference type="AlphaFoldDB" id="A0A7T7MB46"/>
<keyword evidence="2" id="KW-1185">Reference proteome</keyword>
<dbReference type="Proteomes" id="UP000595895">
    <property type="component" value="Chromosome"/>
</dbReference>
<name>A0A7T7MB46_9ACTO</name>
<sequence>MLNWDLAGVRRAQAPTAQTAAGEAGPAPVQLDMEGFDPGHLIDDAVFYDSQAMSPVEVASFIRRVNRGCVPGYDGTVCLSQVTVDTEDMAPTTACPGGYEGATAESAASVISKVASACDVNPQVLLVLLQKEQGLLTASGGSLTSTDYASATGYACPDGGGCDQHWSGLFRQLYGAASQFQLYRLDPSSYRVVAGVPGEVSYSPHADCGGAPLLAVNQATAGLYDYTPFQPNPAAWQGGDYCTSWGNWNFYGIFRAWFGDPTPST</sequence>
<dbReference type="EMBL" id="CP066802">
    <property type="protein sequence ID" value="QQM68255.1"/>
    <property type="molecule type" value="Genomic_DNA"/>
</dbReference>
<evidence type="ECO:0000313" key="1">
    <source>
        <dbReference type="EMBL" id="QQM68255.1"/>
    </source>
</evidence>
<protein>
    <submittedName>
        <fullName evidence="1">Hemagglutinin</fullName>
    </submittedName>
</protein>
<proteinExistence type="predicted"/>